<evidence type="ECO:0000256" key="3">
    <source>
        <dbReference type="ARBA" id="ARBA00022679"/>
    </source>
</evidence>
<keyword evidence="2" id="KW-0240">DNA-directed RNA polymerase</keyword>
<dbReference type="Gene3D" id="1.10.10.60">
    <property type="entry name" value="Homeodomain-like"/>
    <property type="match status" value="1"/>
</dbReference>
<keyword evidence="6" id="KW-0731">Sigma factor</keyword>
<dbReference type="PANTHER" id="PTHR32248">
    <property type="entry name" value="RNA POLYMERASE SIGMA-54 FACTOR"/>
    <property type="match status" value="1"/>
</dbReference>
<dbReference type="Pfam" id="PF04963">
    <property type="entry name" value="Sigma54_CBD"/>
    <property type="match status" value="1"/>
</dbReference>
<evidence type="ECO:0000256" key="2">
    <source>
        <dbReference type="ARBA" id="ARBA00022478"/>
    </source>
</evidence>
<name>A0A385AEP8_LATCU</name>
<dbReference type="PIRSF" id="PIRSF000774">
    <property type="entry name" value="RpoN"/>
    <property type="match status" value="1"/>
</dbReference>
<dbReference type="GO" id="GO:0003677">
    <property type="term" value="F:DNA binding"/>
    <property type="evidence" value="ECO:0007669"/>
    <property type="project" value="UniProtKB-KW"/>
</dbReference>
<dbReference type="PROSITE" id="PS00718">
    <property type="entry name" value="SIGMA54_2"/>
    <property type="match status" value="1"/>
</dbReference>
<dbReference type="EMBL" id="CP031003">
    <property type="protein sequence ID" value="AXN35806.1"/>
    <property type="molecule type" value="Genomic_DNA"/>
</dbReference>
<keyword evidence="7" id="KW-0238">DNA-binding</keyword>
<dbReference type="Pfam" id="PF00309">
    <property type="entry name" value="Sigma54_AID"/>
    <property type="match status" value="1"/>
</dbReference>
<dbReference type="InterPro" id="IPR000394">
    <property type="entry name" value="RNA_pol_sigma_54"/>
</dbReference>
<evidence type="ECO:0000259" key="10">
    <source>
        <dbReference type="Pfam" id="PF04963"/>
    </source>
</evidence>
<accession>A0A385AEP8</accession>
<dbReference type="Gene3D" id="1.10.10.1330">
    <property type="entry name" value="RNA polymerase sigma-54 factor, core-binding domain"/>
    <property type="match status" value="1"/>
</dbReference>
<dbReference type="Pfam" id="PF04552">
    <property type="entry name" value="Sigma54_DBD"/>
    <property type="match status" value="1"/>
</dbReference>
<dbReference type="NCBIfam" id="TIGR02395">
    <property type="entry name" value="rpoN_sigma"/>
    <property type="match status" value="1"/>
</dbReference>
<proteinExistence type="inferred from homology"/>
<gene>
    <name evidence="11" type="primary">rpoN</name>
    <name evidence="11" type="ORF">DT351_05300</name>
</gene>
<dbReference type="PROSITE" id="PS50044">
    <property type="entry name" value="SIGMA54_3"/>
    <property type="match status" value="1"/>
</dbReference>
<feature type="domain" description="RNA polymerase sigma factor 54 core-binding" evidence="10">
    <location>
        <begin position="75"/>
        <end position="251"/>
    </location>
</feature>
<feature type="domain" description="RNA polymerase sigma factor 54 DNA-binding" evidence="9">
    <location>
        <begin position="269"/>
        <end position="426"/>
    </location>
</feature>
<keyword evidence="4" id="KW-0548">Nucleotidyltransferase</keyword>
<sequence length="426" mass="48422">MVNTVSGYADKFVRKFGLNLQSTTLQQSLKILQSNSLDLLDYLKARSLENPLFEVGSVEACTKEFNFDQLAAHGTGNLYDYLLEQVGYRFKAGKLQQLLQRLILEVEPNGYLKVDEARFIQENQIDQTTYQDVVTLLQQLDPIGVGGRDTQEVLLLQASAIYPADDLSILVITDYFEQLLAGEIKQIQTQLAISQDDMQSILHKIGALSLEPGNMFDDSPTNFQVPDVIIKMNGSRYQLLLTEFGRPTLIFEHASYAQFQKEVDVATKQYIQQKYAEYQMLNTSLHKRGQTLLMVAEVLIKAQWDYITGKQAYPNQLILRDIANQLQLSESTISRTIKEKSIRTPNGIYLLRSLLTKRSTTLEEGPTLTQTHIAIQTVVKEEEAHHPLSDQKIADQLKVKYDIKVARRTVAKYRQELGIANKADRK</sequence>
<dbReference type="GO" id="GO:0000428">
    <property type="term" value="C:DNA-directed RNA polymerase complex"/>
    <property type="evidence" value="ECO:0007669"/>
    <property type="project" value="UniProtKB-KW"/>
</dbReference>
<dbReference type="PANTHER" id="PTHR32248:SF4">
    <property type="entry name" value="RNA POLYMERASE SIGMA-54 FACTOR"/>
    <property type="match status" value="1"/>
</dbReference>
<dbReference type="GO" id="GO:0001216">
    <property type="term" value="F:DNA-binding transcription activator activity"/>
    <property type="evidence" value="ECO:0007669"/>
    <property type="project" value="InterPro"/>
</dbReference>
<evidence type="ECO:0000259" key="9">
    <source>
        <dbReference type="Pfam" id="PF04552"/>
    </source>
</evidence>
<evidence type="ECO:0000256" key="7">
    <source>
        <dbReference type="ARBA" id="ARBA00023125"/>
    </source>
</evidence>
<dbReference type="InterPro" id="IPR038709">
    <property type="entry name" value="RpoN_core-bd_sf"/>
</dbReference>
<evidence type="ECO:0000313" key="11">
    <source>
        <dbReference type="EMBL" id="AXN35806.1"/>
    </source>
</evidence>
<protein>
    <submittedName>
        <fullName evidence="11">RNA polymerase sigma-54 factor</fullName>
    </submittedName>
</protein>
<dbReference type="GO" id="GO:0016779">
    <property type="term" value="F:nucleotidyltransferase activity"/>
    <property type="evidence" value="ECO:0007669"/>
    <property type="project" value="UniProtKB-KW"/>
</dbReference>
<dbReference type="GO" id="GO:0016987">
    <property type="term" value="F:sigma factor activity"/>
    <property type="evidence" value="ECO:0007669"/>
    <property type="project" value="UniProtKB-KW"/>
</dbReference>
<organism evidence="11 12">
    <name type="scientific">Latilactobacillus curvatus</name>
    <name type="common">Lactobacillus curvatus</name>
    <dbReference type="NCBI Taxonomy" id="28038"/>
    <lineage>
        <taxon>Bacteria</taxon>
        <taxon>Bacillati</taxon>
        <taxon>Bacillota</taxon>
        <taxon>Bacilli</taxon>
        <taxon>Lactobacillales</taxon>
        <taxon>Lactobacillaceae</taxon>
        <taxon>Latilactobacillus</taxon>
    </lineage>
</organism>
<dbReference type="InterPro" id="IPR007046">
    <property type="entry name" value="RNA_pol_sigma_54_core-bd"/>
</dbReference>
<evidence type="ECO:0000256" key="5">
    <source>
        <dbReference type="ARBA" id="ARBA00023015"/>
    </source>
</evidence>
<keyword evidence="3" id="KW-0808">Transferase</keyword>
<keyword evidence="8" id="KW-0804">Transcription</keyword>
<evidence type="ECO:0000256" key="1">
    <source>
        <dbReference type="ARBA" id="ARBA00008798"/>
    </source>
</evidence>
<dbReference type="GO" id="GO:0006352">
    <property type="term" value="P:DNA-templated transcription initiation"/>
    <property type="evidence" value="ECO:0007669"/>
    <property type="project" value="InterPro"/>
</dbReference>
<dbReference type="Proteomes" id="UP000257607">
    <property type="component" value="Chromosome"/>
</dbReference>
<evidence type="ECO:0000256" key="6">
    <source>
        <dbReference type="ARBA" id="ARBA00023082"/>
    </source>
</evidence>
<evidence type="ECO:0000256" key="4">
    <source>
        <dbReference type="ARBA" id="ARBA00022695"/>
    </source>
</evidence>
<evidence type="ECO:0000256" key="8">
    <source>
        <dbReference type="ARBA" id="ARBA00023163"/>
    </source>
</evidence>
<dbReference type="InterPro" id="IPR007634">
    <property type="entry name" value="RNA_pol_sigma_54_DNA-bd"/>
</dbReference>
<dbReference type="AlphaFoldDB" id="A0A385AEP8"/>
<comment type="similarity">
    <text evidence="1">Belongs to the sigma-54 factor family.</text>
</comment>
<evidence type="ECO:0000313" key="12">
    <source>
        <dbReference type="Proteomes" id="UP000257607"/>
    </source>
</evidence>
<reference evidence="11 12" key="1">
    <citation type="submission" date="2018-07" db="EMBL/GenBank/DDBJ databases">
        <title>Lactobacillus curvatus genome sequence.</title>
        <authorList>
            <person name="Prechtl R."/>
        </authorList>
    </citation>
    <scope>NUCLEOTIDE SEQUENCE [LARGE SCALE GENOMIC DNA]</scope>
    <source>
        <strain evidence="11 12">TMW 1.1928</strain>
    </source>
</reference>
<dbReference type="PRINTS" id="PR00045">
    <property type="entry name" value="SIGMA54FCT"/>
</dbReference>
<keyword evidence="5" id="KW-0805">Transcription regulation</keyword>